<dbReference type="PANTHER" id="PTHR12652:SF25">
    <property type="entry name" value="MICROBODY (PEROXISOME) PROLIFERATION PROTEIN PEROXIN 11C (EUROFUNG)"/>
    <property type="match status" value="1"/>
</dbReference>
<reference evidence="5 6" key="1">
    <citation type="submission" date="2016-08" db="EMBL/GenBank/DDBJ databases">
        <title>Genomes of anaerobic fungi encode conserved fungal cellulosomes for biomass hydrolysis.</title>
        <authorList>
            <consortium name="DOE Joint Genome Institute"/>
            <person name="Haitjema C.H."/>
            <person name="Gilmore S.P."/>
            <person name="Henske J.K."/>
            <person name="Solomon K.V."/>
            <person name="De Groot R."/>
            <person name="Kuo A."/>
            <person name="Mondo S.J."/>
            <person name="Salamov A.A."/>
            <person name="Labutti K."/>
            <person name="Zhao Z."/>
            <person name="Chiniquy J."/>
            <person name="Barry K."/>
            <person name="Brewer H.M."/>
            <person name="Purvine S.O."/>
            <person name="Wright A.T."/>
            <person name="Boxma B."/>
            <person name="Van Alen T."/>
            <person name="Hackstein J.H."/>
            <person name="Baker S.E."/>
            <person name="Grigoriev I.V."/>
            <person name="O'Malley M.A."/>
        </authorList>
    </citation>
    <scope>NUCLEOTIDE SEQUENCE [LARGE SCALE GENOMIC DNA]</scope>
    <source>
        <strain evidence="6">finn</strain>
    </source>
</reference>
<dbReference type="Pfam" id="PF05648">
    <property type="entry name" value="PEX11"/>
    <property type="match status" value="1"/>
</dbReference>
<dbReference type="STRING" id="1754191.A0A1Y1VKP1"/>
<name>A0A1Y1VKP1_9FUNG</name>
<gene>
    <name evidence="5" type="ORF">BCR36DRAFT_318196</name>
</gene>
<proteinExistence type="predicted"/>
<comment type="subcellular location">
    <subcellularLocation>
        <location evidence="4">Peroxisome membrane</location>
    </subcellularLocation>
</comment>
<dbReference type="InterPro" id="IPR008733">
    <property type="entry name" value="PEX11"/>
</dbReference>
<accession>A0A1Y1VKP1</accession>
<feature type="non-terminal residue" evidence="5">
    <location>
        <position position="250"/>
    </location>
</feature>
<dbReference type="AlphaFoldDB" id="A0A1Y1VKP1"/>
<dbReference type="PANTHER" id="PTHR12652">
    <property type="entry name" value="PEROXISOMAL BIOGENESIS FACTOR 11"/>
    <property type="match status" value="1"/>
</dbReference>
<dbReference type="GO" id="GO:0016559">
    <property type="term" value="P:peroxisome fission"/>
    <property type="evidence" value="ECO:0007669"/>
    <property type="project" value="InterPro"/>
</dbReference>
<reference evidence="5 6" key="2">
    <citation type="submission" date="2016-08" db="EMBL/GenBank/DDBJ databases">
        <title>Pervasive Adenine N6-methylation of Active Genes in Fungi.</title>
        <authorList>
            <consortium name="DOE Joint Genome Institute"/>
            <person name="Mondo S.J."/>
            <person name="Dannebaum R.O."/>
            <person name="Kuo R.C."/>
            <person name="Labutti K."/>
            <person name="Haridas S."/>
            <person name="Kuo A."/>
            <person name="Salamov A."/>
            <person name="Ahrendt S.R."/>
            <person name="Lipzen A."/>
            <person name="Sullivan W."/>
            <person name="Andreopoulos W.B."/>
            <person name="Clum A."/>
            <person name="Lindquist E."/>
            <person name="Daum C."/>
            <person name="Ramamoorthy G.K."/>
            <person name="Gryganskyi A."/>
            <person name="Culley D."/>
            <person name="Magnuson J.K."/>
            <person name="James T.Y."/>
            <person name="O'Malley M.A."/>
            <person name="Stajich J.E."/>
            <person name="Spatafora J.W."/>
            <person name="Visel A."/>
            <person name="Grigoriev I.V."/>
        </authorList>
    </citation>
    <scope>NUCLEOTIDE SEQUENCE [LARGE SCALE GENOMIC DNA]</scope>
    <source>
        <strain evidence="6">finn</strain>
    </source>
</reference>
<evidence type="ECO:0000256" key="2">
    <source>
        <dbReference type="ARBA" id="ARBA00023136"/>
    </source>
</evidence>
<dbReference type="OrthoDB" id="10005898at2759"/>
<keyword evidence="1" id="KW-0962">Peroxisome biogenesis</keyword>
<protein>
    <recommendedName>
        <fullName evidence="7">Peroxisomal biogenesis factor 11</fullName>
    </recommendedName>
</protein>
<evidence type="ECO:0000256" key="4">
    <source>
        <dbReference type="ARBA" id="ARBA00046271"/>
    </source>
</evidence>
<organism evidence="5 6">
    <name type="scientific">Piromyces finnis</name>
    <dbReference type="NCBI Taxonomy" id="1754191"/>
    <lineage>
        <taxon>Eukaryota</taxon>
        <taxon>Fungi</taxon>
        <taxon>Fungi incertae sedis</taxon>
        <taxon>Chytridiomycota</taxon>
        <taxon>Chytridiomycota incertae sedis</taxon>
        <taxon>Neocallimastigomycetes</taxon>
        <taxon>Neocallimastigales</taxon>
        <taxon>Neocallimastigaceae</taxon>
        <taxon>Piromyces</taxon>
    </lineage>
</organism>
<sequence length="250" mass="29728">MTYNKNRKRKSFNVHLIRFLCSVGGTDKVLMTVQYASRIVFWHCMKSGNKSLALRFKNLEEPIDDFRVLLRYYGLVPLVQWIVHVESNPPPSKLLLNINRMQNFVNVFYYPLEHAYWLGKHNVLPISKEKTKKLREWSCRLWAIYIILQFWNIWEEYKLLRQRENYVNGVEMSDPKTEEELREKHSLKKVKYQLEREKLTIAMNLIINTAYLPLTLSWSFKRLRISDATEGSLGLIAALCQFFTSWVATS</sequence>
<keyword evidence="6" id="KW-1185">Reference proteome</keyword>
<evidence type="ECO:0008006" key="7">
    <source>
        <dbReference type="Google" id="ProtNLM"/>
    </source>
</evidence>
<dbReference type="EMBL" id="MCFH01000004">
    <property type="protein sequence ID" value="ORX58605.1"/>
    <property type="molecule type" value="Genomic_DNA"/>
</dbReference>
<dbReference type="Proteomes" id="UP000193719">
    <property type="component" value="Unassembled WGS sequence"/>
</dbReference>
<evidence type="ECO:0000313" key="6">
    <source>
        <dbReference type="Proteomes" id="UP000193719"/>
    </source>
</evidence>
<dbReference type="GO" id="GO:0005778">
    <property type="term" value="C:peroxisomal membrane"/>
    <property type="evidence" value="ECO:0007669"/>
    <property type="project" value="UniProtKB-SubCell"/>
</dbReference>
<evidence type="ECO:0000256" key="3">
    <source>
        <dbReference type="ARBA" id="ARBA00023140"/>
    </source>
</evidence>
<keyword evidence="2" id="KW-0472">Membrane</keyword>
<comment type="caution">
    <text evidence="5">The sequence shown here is derived from an EMBL/GenBank/DDBJ whole genome shotgun (WGS) entry which is preliminary data.</text>
</comment>
<keyword evidence="3" id="KW-0576">Peroxisome</keyword>
<evidence type="ECO:0000313" key="5">
    <source>
        <dbReference type="EMBL" id="ORX58605.1"/>
    </source>
</evidence>
<evidence type="ECO:0000256" key="1">
    <source>
        <dbReference type="ARBA" id="ARBA00022593"/>
    </source>
</evidence>